<dbReference type="AlphaFoldDB" id="A0A9X1VA60"/>
<dbReference type="Pfam" id="PF00150">
    <property type="entry name" value="Cellulase"/>
    <property type="match status" value="1"/>
</dbReference>
<protein>
    <submittedName>
        <fullName evidence="9">Endoglucanase C</fullName>
        <ecNumber evidence="9">3.2.1.4</ecNumber>
    </submittedName>
</protein>
<evidence type="ECO:0000256" key="5">
    <source>
        <dbReference type="ARBA" id="ARBA00023295"/>
    </source>
</evidence>
<dbReference type="InterPro" id="IPR001547">
    <property type="entry name" value="Glyco_hydro_5"/>
</dbReference>
<dbReference type="GO" id="GO:0005576">
    <property type="term" value="C:extracellular region"/>
    <property type="evidence" value="ECO:0007669"/>
    <property type="project" value="TreeGrafter"/>
</dbReference>
<name>A0A9X1VA60_9BACL</name>
<organism evidence="9 10">
    <name type="scientific">Sulfoacidibacillus ferrooxidans</name>
    <dbReference type="NCBI Taxonomy" id="2005001"/>
    <lineage>
        <taxon>Bacteria</taxon>
        <taxon>Bacillati</taxon>
        <taxon>Bacillota</taxon>
        <taxon>Bacilli</taxon>
        <taxon>Bacillales</taxon>
        <taxon>Alicyclobacillaceae</taxon>
        <taxon>Sulfoacidibacillus</taxon>
    </lineage>
</organism>
<feature type="domain" description="Glycoside hydrolase family 5" evidence="8">
    <location>
        <begin position="18"/>
        <end position="320"/>
    </location>
</feature>
<dbReference type="RefSeq" id="WP_241714946.1">
    <property type="nucleotide sequence ID" value="NZ_JALBUF010000007.1"/>
</dbReference>
<keyword evidence="2 7" id="KW-0378">Hydrolase</keyword>
<evidence type="ECO:0000313" key="9">
    <source>
        <dbReference type="EMBL" id="MCI0183947.1"/>
    </source>
</evidence>
<keyword evidence="3" id="KW-0136">Cellulose degradation</keyword>
<accession>A0A9X1VA60</accession>
<evidence type="ECO:0000313" key="10">
    <source>
        <dbReference type="Proteomes" id="UP001139263"/>
    </source>
</evidence>
<comment type="similarity">
    <text evidence="1 7">Belongs to the glycosyl hydrolase 5 (cellulase A) family.</text>
</comment>
<dbReference type="PANTHER" id="PTHR31297:SF41">
    <property type="entry name" value="ENDOGLUCANASE, PUTATIVE (AFU_ORTHOLOGUE AFUA_5G01830)-RELATED"/>
    <property type="match status" value="1"/>
</dbReference>
<keyword evidence="6" id="KW-0624">Polysaccharide degradation</keyword>
<evidence type="ECO:0000256" key="4">
    <source>
        <dbReference type="ARBA" id="ARBA00023277"/>
    </source>
</evidence>
<sequence>MRTYSFKAGVNLGGWLSQFQKYSAKHFDTFITEVDIKRIADWGMDHIRLPIDYALLEDDNCLGVYKEEGYFYIDQCLDWCRTQGLGVILDLHRAPGYSFNTLDVNSLFSNPFIQERYVHLWESIVSRYRTLDDQLQVELLNEVVEPTSERWNRLAHKTIEAIRRIDPNRYIIFGGNHYNSIDQLSTIELVSNDDRIIYTFHFYKPHLFTHQGASWDKITREYQTSLYYPGDFREVEEYARMHPEYSSQLQDLPKYIDISYLHGLIQPAIDFTLQTGKPLYCGEYGVIDLAPLASRIAWHRDFVGILQELKIGRSCWSYKEMNFGLVNQNGIVVHEELVNIVSQR</sequence>
<evidence type="ECO:0000256" key="2">
    <source>
        <dbReference type="ARBA" id="ARBA00022801"/>
    </source>
</evidence>
<dbReference type="InterPro" id="IPR017853">
    <property type="entry name" value="GH"/>
</dbReference>
<evidence type="ECO:0000256" key="3">
    <source>
        <dbReference type="ARBA" id="ARBA00023001"/>
    </source>
</evidence>
<dbReference type="GO" id="GO:0008422">
    <property type="term" value="F:beta-glucosidase activity"/>
    <property type="evidence" value="ECO:0007669"/>
    <property type="project" value="TreeGrafter"/>
</dbReference>
<dbReference type="EMBL" id="JALBUF010000007">
    <property type="protein sequence ID" value="MCI0183947.1"/>
    <property type="molecule type" value="Genomic_DNA"/>
</dbReference>
<keyword evidence="4" id="KW-0119">Carbohydrate metabolism</keyword>
<dbReference type="SUPFAM" id="SSF51445">
    <property type="entry name" value="(Trans)glycosidases"/>
    <property type="match status" value="1"/>
</dbReference>
<dbReference type="GO" id="GO:0030245">
    <property type="term" value="P:cellulose catabolic process"/>
    <property type="evidence" value="ECO:0007669"/>
    <property type="project" value="UniProtKB-KW"/>
</dbReference>
<keyword evidence="5 7" id="KW-0326">Glycosidase</keyword>
<gene>
    <name evidence="9" type="ORF">MM817_02239</name>
</gene>
<evidence type="ECO:0000259" key="8">
    <source>
        <dbReference type="Pfam" id="PF00150"/>
    </source>
</evidence>
<keyword evidence="10" id="KW-1185">Reference proteome</keyword>
<evidence type="ECO:0000256" key="7">
    <source>
        <dbReference type="RuleBase" id="RU361153"/>
    </source>
</evidence>
<dbReference type="PANTHER" id="PTHR31297">
    <property type="entry name" value="GLUCAN ENDO-1,6-BETA-GLUCOSIDASE B"/>
    <property type="match status" value="1"/>
</dbReference>
<proteinExistence type="inferred from homology"/>
<reference evidence="9" key="1">
    <citation type="submission" date="2022-03" db="EMBL/GenBank/DDBJ databases">
        <title>Draft Genome Sequence of Firmicute Strain S0AB, a Heterotrophic Iron/Sulfur-Oxidizing Extreme Acidophile.</title>
        <authorList>
            <person name="Vergara E."/>
            <person name="Pakostova E."/>
            <person name="Johnson D.B."/>
            <person name="Holmes D.S."/>
        </authorList>
    </citation>
    <scope>NUCLEOTIDE SEQUENCE</scope>
    <source>
        <strain evidence="9">S0AB</strain>
    </source>
</reference>
<evidence type="ECO:0000256" key="6">
    <source>
        <dbReference type="ARBA" id="ARBA00023326"/>
    </source>
</evidence>
<dbReference type="Proteomes" id="UP001139263">
    <property type="component" value="Unassembled WGS sequence"/>
</dbReference>
<dbReference type="Gene3D" id="3.20.20.80">
    <property type="entry name" value="Glycosidases"/>
    <property type="match status" value="1"/>
</dbReference>
<dbReference type="GO" id="GO:0008810">
    <property type="term" value="F:cellulase activity"/>
    <property type="evidence" value="ECO:0007669"/>
    <property type="project" value="UniProtKB-EC"/>
</dbReference>
<dbReference type="InterPro" id="IPR050386">
    <property type="entry name" value="Glycosyl_hydrolase_5"/>
</dbReference>
<comment type="caution">
    <text evidence="9">The sequence shown here is derived from an EMBL/GenBank/DDBJ whole genome shotgun (WGS) entry which is preliminary data.</text>
</comment>
<evidence type="ECO:0000256" key="1">
    <source>
        <dbReference type="ARBA" id="ARBA00005641"/>
    </source>
</evidence>
<dbReference type="EC" id="3.2.1.4" evidence="9"/>
<dbReference type="GO" id="GO:0009986">
    <property type="term" value="C:cell surface"/>
    <property type="evidence" value="ECO:0007669"/>
    <property type="project" value="TreeGrafter"/>
</dbReference>